<feature type="signal peptide" evidence="2">
    <location>
        <begin position="1"/>
        <end position="29"/>
    </location>
</feature>
<proteinExistence type="predicted"/>
<dbReference type="InterPro" id="IPR002048">
    <property type="entry name" value="EF_hand_dom"/>
</dbReference>
<dbReference type="GO" id="GO:0005509">
    <property type="term" value="F:calcium ion binding"/>
    <property type="evidence" value="ECO:0007669"/>
    <property type="project" value="InterPro"/>
</dbReference>
<gene>
    <name evidence="5" type="primary">LOC106054952</name>
</gene>
<dbReference type="RefSeq" id="XP_055901494.1">
    <property type="nucleotide sequence ID" value="XM_056045519.1"/>
</dbReference>
<dbReference type="InterPro" id="IPR018247">
    <property type="entry name" value="EF_Hand_1_Ca_BS"/>
</dbReference>
<evidence type="ECO:0000313" key="4">
    <source>
        <dbReference type="Proteomes" id="UP001165740"/>
    </source>
</evidence>
<reference evidence="5" key="1">
    <citation type="submission" date="2025-08" db="UniProtKB">
        <authorList>
            <consortium name="RefSeq"/>
        </authorList>
    </citation>
    <scope>IDENTIFICATION</scope>
</reference>
<keyword evidence="4" id="KW-1185">Reference proteome</keyword>
<organism evidence="4 5">
    <name type="scientific">Biomphalaria glabrata</name>
    <name type="common">Bloodfluke planorb</name>
    <name type="synonym">Freshwater snail</name>
    <dbReference type="NCBI Taxonomy" id="6526"/>
    <lineage>
        <taxon>Eukaryota</taxon>
        <taxon>Metazoa</taxon>
        <taxon>Spiralia</taxon>
        <taxon>Lophotrochozoa</taxon>
        <taxon>Mollusca</taxon>
        <taxon>Gastropoda</taxon>
        <taxon>Heterobranchia</taxon>
        <taxon>Euthyneura</taxon>
        <taxon>Panpulmonata</taxon>
        <taxon>Hygrophila</taxon>
        <taxon>Lymnaeoidea</taxon>
        <taxon>Planorbidae</taxon>
        <taxon>Biomphalaria</taxon>
    </lineage>
</organism>
<evidence type="ECO:0000256" key="2">
    <source>
        <dbReference type="SAM" id="SignalP"/>
    </source>
</evidence>
<feature type="chain" id="PRO_5040900370" evidence="2">
    <location>
        <begin position="30"/>
        <end position="188"/>
    </location>
</feature>
<name>A0A9W3BPX8_BIOGL</name>
<dbReference type="PROSITE" id="PS51257">
    <property type="entry name" value="PROKAR_LIPOPROTEIN"/>
    <property type="match status" value="1"/>
</dbReference>
<dbReference type="PROSITE" id="PS00018">
    <property type="entry name" value="EF_HAND_1"/>
    <property type="match status" value="1"/>
</dbReference>
<dbReference type="AlphaFoldDB" id="A0A9W3BPX8"/>
<evidence type="ECO:0000259" key="3">
    <source>
        <dbReference type="PROSITE" id="PS50222"/>
    </source>
</evidence>
<dbReference type="OrthoDB" id="6051495at2759"/>
<keyword evidence="1" id="KW-0106">Calcium</keyword>
<dbReference type="OMA" id="RNNDANN"/>
<accession>A0A9W3BPX8</accession>
<evidence type="ECO:0000256" key="1">
    <source>
        <dbReference type="ARBA" id="ARBA00022837"/>
    </source>
</evidence>
<dbReference type="GeneID" id="106054952"/>
<dbReference type="SUPFAM" id="SSF47473">
    <property type="entry name" value="EF-hand"/>
    <property type="match status" value="1"/>
</dbReference>
<keyword evidence="2" id="KW-0732">Signal</keyword>
<sequence>MRRLSHYSMYMYSFFVFAACSMLSAFVQGQTNPCAGTESGRLSSRLLQNIRNNDANNDSFVTGDEIKADLVQHYDKNADGCVTLQEWVDAWASVKFSKEYATARLLDLNVNVTSPCPLSVNQFQGVSIPLVGFINANLDSLIKLCEGNQTLYNTVCDCYQLKHQLCNLDAYFQNFASCQQYVSSVLVG</sequence>
<protein>
    <submittedName>
        <fullName evidence="5">Uncharacterized protein LOC106054952</fullName>
    </submittedName>
</protein>
<dbReference type="Proteomes" id="UP001165740">
    <property type="component" value="Chromosome 11"/>
</dbReference>
<feature type="domain" description="EF-hand" evidence="3">
    <location>
        <begin position="62"/>
        <end position="97"/>
    </location>
</feature>
<dbReference type="InterPro" id="IPR011992">
    <property type="entry name" value="EF-hand-dom_pair"/>
</dbReference>
<dbReference type="PROSITE" id="PS50222">
    <property type="entry name" value="EF_HAND_2"/>
    <property type="match status" value="1"/>
</dbReference>
<evidence type="ECO:0000313" key="5">
    <source>
        <dbReference type="RefSeq" id="XP_055901494.1"/>
    </source>
</evidence>